<comment type="caution">
    <text evidence="18">The sequence shown here is derived from an EMBL/GenBank/DDBJ whole genome shotgun (WGS) entry which is preliminary data.</text>
</comment>
<dbReference type="PANTHER" id="PTHR43331">
    <property type="entry name" value="HOMOSERINE DEHYDROGENASE"/>
    <property type="match status" value="1"/>
</dbReference>
<dbReference type="InterPro" id="IPR016204">
    <property type="entry name" value="HDH"/>
</dbReference>
<evidence type="ECO:0000256" key="11">
    <source>
        <dbReference type="ARBA" id="ARBA00048841"/>
    </source>
</evidence>
<dbReference type="InterPro" id="IPR036291">
    <property type="entry name" value="NAD(P)-bd_dom_sf"/>
</dbReference>
<proteinExistence type="inferred from homology"/>
<evidence type="ECO:0000256" key="2">
    <source>
        <dbReference type="ARBA" id="ARBA00005062"/>
    </source>
</evidence>
<evidence type="ECO:0000256" key="7">
    <source>
        <dbReference type="ARBA" id="ARBA00022697"/>
    </source>
</evidence>
<keyword evidence="19" id="KW-1185">Reference proteome</keyword>
<evidence type="ECO:0000256" key="10">
    <source>
        <dbReference type="ARBA" id="ARBA00023167"/>
    </source>
</evidence>
<dbReference type="Gene3D" id="3.30.70.260">
    <property type="match status" value="1"/>
</dbReference>
<protein>
    <recommendedName>
        <fullName evidence="5 14">Homoserine dehydrogenase</fullName>
        <ecNumber evidence="4 14">1.1.1.3</ecNumber>
    </recommendedName>
</protein>
<accession>A0A6L5YT00</accession>
<name>A0A6L5YT00_9FIRM</name>
<dbReference type="GO" id="GO:0009088">
    <property type="term" value="P:threonine biosynthetic process"/>
    <property type="evidence" value="ECO:0007669"/>
    <property type="project" value="UniProtKB-UniPathway"/>
</dbReference>
<dbReference type="PANTHER" id="PTHR43331:SF1">
    <property type="entry name" value="HOMOSERINE DEHYDROGENASE"/>
    <property type="match status" value="1"/>
</dbReference>
<evidence type="ECO:0000259" key="16">
    <source>
        <dbReference type="Pfam" id="PF00742"/>
    </source>
</evidence>
<evidence type="ECO:0000256" key="5">
    <source>
        <dbReference type="ARBA" id="ARBA00013376"/>
    </source>
</evidence>
<dbReference type="FunFam" id="3.30.360.10:FF:000005">
    <property type="entry name" value="Homoserine dehydrogenase"/>
    <property type="match status" value="1"/>
</dbReference>
<dbReference type="GO" id="GO:0050661">
    <property type="term" value="F:NADP binding"/>
    <property type="evidence" value="ECO:0007669"/>
    <property type="project" value="InterPro"/>
</dbReference>
<evidence type="ECO:0000256" key="3">
    <source>
        <dbReference type="ARBA" id="ARBA00006753"/>
    </source>
</evidence>
<evidence type="ECO:0000256" key="15">
    <source>
        <dbReference type="RuleBase" id="RU004171"/>
    </source>
</evidence>
<dbReference type="UniPathway" id="UPA00050">
    <property type="reaction ID" value="UER00063"/>
</dbReference>
<dbReference type="PROSITE" id="PS01042">
    <property type="entry name" value="HOMOSER_DHGENASE"/>
    <property type="match status" value="1"/>
</dbReference>
<dbReference type="EMBL" id="VUNI01000021">
    <property type="protein sequence ID" value="MST75580.1"/>
    <property type="molecule type" value="Genomic_DNA"/>
</dbReference>
<evidence type="ECO:0000256" key="13">
    <source>
        <dbReference type="PIRSR" id="PIRSR000098-2"/>
    </source>
</evidence>
<comment type="pathway">
    <text evidence="1 14">Amino-acid biosynthesis; L-threonine biosynthesis; L-threonine from L-aspartate: step 3/5.</text>
</comment>
<keyword evidence="7 14" id="KW-0791">Threonine biosynthesis</keyword>
<evidence type="ECO:0000256" key="1">
    <source>
        <dbReference type="ARBA" id="ARBA00005056"/>
    </source>
</evidence>
<dbReference type="Proteomes" id="UP000474024">
    <property type="component" value="Unassembled WGS sequence"/>
</dbReference>
<dbReference type="InterPro" id="IPR001342">
    <property type="entry name" value="HDH_cat"/>
</dbReference>
<evidence type="ECO:0000259" key="17">
    <source>
        <dbReference type="Pfam" id="PF03447"/>
    </source>
</evidence>
<keyword evidence="6 14" id="KW-0028">Amino-acid biosynthesis</keyword>
<feature type="domain" description="Aspartate/homoserine dehydrogenase NAD-binding" evidence="17">
    <location>
        <begin position="7"/>
        <end position="123"/>
    </location>
</feature>
<evidence type="ECO:0000256" key="4">
    <source>
        <dbReference type="ARBA" id="ARBA00013213"/>
    </source>
</evidence>
<feature type="active site" description="Proton donor" evidence="12">
    <location>
        <position position="199"/>
    </location>
</feature>
<evidence type="ECO:0000256" key="12">
    <source>
        <dbReference type="PIRSR" id="PIRSR000098-1"/>
    </source>
</evidence>
<dbReference type="AlphaFoldDB" id="A0A6L5YT00"/>
<dbReference type="Gene3D" id="3.40.50.720">
    <property type="entry name" value="NAD(P)-binding Rossmann-like Domain"/>
    <property type="match status" value="1"/>
</dbReference>
<dbReference type="SUPFAM" id="SSF51735">
    <property type="entry name" value="NAD(P)-binding Rossmann-fold domains"/>
    <property type="match status" value="1"/>
</dbReference>
<dbReference type="GO" id="GO:0009086">
    <property type="term" value="P:methionine biosynthetic process"/>
    <property type="evidence" value="ECO:0007669"/>
    <property type="project" value="UniProtKB-KW"/>
</dbReference>
<evidence type="ECO:0000313" key="19">
    <source>
        <dbReference type="Proteomes" id="UP000474024"/>
    </source>
</evidence>
<dbReference type="SUPFAM" id="SSF55347">
    <property type="entry name" value="Glyceraldehyde-3-phosphate dehydrogenase-like, C-terminal domain"/>
    <property type="match status" value="1"/>
</dbReference>
<feature type="domain" description="Homoserine dehydrogenase catalytic" evidence="16">
    <location>
        <begin position="131"/>
        <end position="309"/>
    </location>
</feature>
<feature type="binding site" evidence="13">
    <location>
        <position position="99"/>
    </location>
    <ligand>
        <name>NADPH</name>
        <dbReference type="ChEBI" id="CHEBI:57783"/>
    </ligand>
</feature>
<dbReference type="UniPathway" id="UPA00051">
    <property type="reaction ID" value="UER00465"/>
</dbReference>
<evidence type="ECO:0000256" key="8">
    <source>
        <dbReference type="ARBA" id="ARBA00023002"/>
    </source>
</evidence>
<keyword evidence="9" id="KW-0915">Sodium</keyword>
<dbReference type="Pfam" id="PF00742">
    <property type="entry name" value="Homoserine_dh"/>
    <property type="match status" value="1"/>
</dbReference>
<dbReference type="InterPro" id="IPR005106">
    <property type="entry name" value="Asp/hSer_DH_NAD-bd"/>
</dbReference>
<comment type="similarity">
    <text evidence="3 15">Belongs to the homoserine dehydrogenase family.</text>
</comment>
<dbReference type="Gene3D" id="3.30.360.10">
    <property type="entry name" value="Dihydrodipicolinate Reductase, domain 2"/>
    <property type="match status" value="1"/>
</dbReference>
<dbReference type="PIRSF" id="PIRSF000098">
    <property type="entry name" value="Homoser_dehydrog"/>
    <property type="match status" value="1"/>
</dbReference>
<organism evidence="18 19">
    <name type="scientific">Roseburia porci</name>
    <dbReference type="NCBI Taxonomy" id="2605790"/>
    <lineage>
        <taxon>Bacteria</taxon>
        <taxon>Bacillati</taxon>
        <taxon>Bacillota</taxon>
        <taxon>Clostridia</taxon>
        <taxon>Lachnospirales</taxon>
        <taxon>Lachnospiraceae</taxon>
        <taxon>Roseburia</taxon>
    </lineage>
</organism>
<keyword evidence="10 14" id="KW-0486">Methionine biosynthesis</keyword>
<comment type="pathway">
    <text evidence="2 14">Amino-acid biosynthesis; L-methionine biosynthesis via de novo pathway; L-homoserine from L-aspartate: step 3/3.</text>
</comment>
<feature type="binding site" evidence="13">
    <location>
        <begin position="6"/>
        <end position="13"/>
    </location>
    <ligand>
        <name>NADP(+)</name>
        <dbReference type="ChEBI" id="CHEBI:58349"/>
    </ligand>
</feature>
<dbReference type="NCBIfam" id="NF004976">
    <property type="entry name" value="PRK06349.1"/>
    <property type="match status" value="1"/>
</dbReference>
<dbReference type="GO" id="GO:0004412">
    <property type="term" value="F:homoserine dehydrogenase activity"/>
    <property type="evidence" value="ECO:0007669"/>
    <property type="project" value="UniProtKB-EC"/>
</dbReference>
<reference evidence="18 19" key="1">
    <citation type="submission" date="2019-08" db="EMBL/GenBank/DDBJ databases">
        <title>In-depth cultivation of the pig gut microbiome towards novel bacterial diversity and tailored functional studies.</title>
        <authorList>
            <person name="Wylensek D."/>
            <person name="Hitch T.C.A."/>
            <person name="Clavel T."/>
        </authorList>
    </citation>
    <scope>NUCLEOTIDE SEQUENCE [LARGE SCALE GENOMIC DNA]</scope>
    <source>
        <strain evidence="18 19">MUC/MUC-530-WT-4D</strain>
    </source>
</reference>
<evidence type="ECO:0000256" key="14">
    <source>
        <dbReference type="RuleBase" id="RU000579"/>
    </source>
</evidence>
<dbReference type="Pfam" id="PF03447">
    <property type="entry name" value="NAD_binding_3"/>
    <property type="match status" value="1"/>
</dbReference>
<dbReference type="RefSeq" id="WP_154430547.1">
    <property type="nucleotide sequence ID" value="NZ_VUNI01000021.1"/>
</dbReference>
<evidence type="ECO:0000256" key="6">
    <source>
        <dbReference type="ARBA" id="ARBA00022605"/>
    </source>
</evidence>
<keyword evidence="13 14" id="KW-0521">NADP</keyword>
<sequence length="397" mass="43143">MKVAVMGYGTIGSGVVEVLRINKDRIAERAGEPVEVKYVLDLREFPGDPMEDKIVHDYQVIANDPEVGIVVETMGGVEPAFTFVKAMLEAGKQVTTSNKALVAAKGAELIRIAREKNVNFQFEASVGGGIPIIRPLNCCLTADEIEEITGILNGTTNYMLTKMSEEGAEFEDVLKDAQAKGYAEKDPTADIEGHDPCRKIAILTSLVCGRQVDFEDIHCEGITKISATDIKYAKAMNRSIKLLASSRKVGESYVAMVAPFLLPQTHPLCNVNDVFNGVFVHGNVLGDAMFYGSGAGKLPTASAVVADIVDMAKHQNVNIVIDWKEEKMELLDYKDCTNVFFVRTAASKADAEKVFGKVTYVEAGISGEIGFTTEAMTEGEFETKAEELGILNRIRLA</sequence>
<feature type="binding site" evidence="13">
    <location>
        <position position="184"/>
    </location>
    <ligand>
        <name>L-homoserine</name>
        <dbReference type="ChEBI" id="CHEBI:57476"/>
    </ligand>
</feature>
<dbReference type="InterPro" id="IPR019811">
    <property type="entry name" value="HDH_CS"/>
</dbReference>
<dbReference type="EC" id="1.1.1.3" evidence="4 14"/>
<keyword evidence="8 14" id="KW-0560">Oxidoreductase</keyword>
<comment type="catalytic activity">
    <reaction evidence="11">
        <text>L-homoserine + NADP(+) = L-aspartate 4-semialdehyde + NADPH + H(+)</text>
        <dbReference type="Rhea" id="RHEA:15761"/>
        <dbReference type="ChEBI" id="CHEBI:15378"/>
        <dbReference type="ChEBI" id="CHEBI:57476"/>
        <dbReference type="ChEBI" id="CHEBI:57783"/>
        <dbReference type="ChEBI" id="CHEBI:58349"/>
        <dbReference type="ChEBI" id="CHEBI:537519"/>
        <dbReference type="EC" id="1.1.1.3"/>
    </reaction>
    <physiologicalReaction direction="right-to-left" evidence="11">
        <dbReference type="Rhea" id="RHEA:15763"/>
    </physiologicalReaction>
</comment>
<evidence type="ECO:0000313" key="18">
    <source>
        <dbReference type="EMBL" id="MST75580.1"/>
    </source>
</evidence>
<evidence type="ECO:0000256" key="9">
    <source>
        <dbReference type="ARBA" id="ARBA00023053"/>
    </source>
</evidence>
<gene>
    <name evidence="18" type="ORF">FYJ75_11220</name>
</gene>